<dbReference type="OrthoDB" id="26203at2759"/>
<dbReference type="EMBL" id="MUJZ01050040">
    <property type="protein sequence ID" value="OTF73806.1"/>
    <property type="molecule type" value="Genomic_DNA"/>
</dbReference>
<evidence type="ECO:0000313" key="2">
    <source>
        <dbReference type="Proteomes" id="UP000194236"/>
    </source>
</evidence>
<proteinExistence type="predicted"/>
<accession>A0A1Y3B2F6</accession>
<dbReference type="Proteomes" id="UP000194236">
    <property type="component" value="Unassembled WGS sequence"/>
</dbReference>
<reference evidence="1 2" key="1">
    <citation type="submission" date="2017-03" db="EMBL/GenBank/DDBJ databases">
        <title>Genome Survey of Euroglyphus maynei.</title>
        <authorList>
            <person name="Arlian L.G."/>
            <person name="Morgan M.S."/>
            <person name="Rider S.D."/>
        </authorList>
    </citation>
    <scope>NUCLEOTIDE SEQUENCE [LARGE SCALE GENOMIC DNA]</scope>
    <source>
        <strain evidence="1">Arlian Lab</strain>
        <tissue evidence="1">Whole body</tissue>
    </source>
</reference>
<name>A0A1Y3B2F6_EURMA</name>
<protein>
    <submittedName>
        <fullName evidence="1">Uncharacterized protein</fullName>
    </submittedName>
</protein>
<feature type="non-terminal residue" evidence="1">
    <location>
        <position position="90"/>
    </location>
</feature>
<keyword evidence="2" id="KW-1185">Reference proteome</keyword>
<dbReference type="AlphaFoldDB" id="A0A1Y3B2F6"/>
<organism evidence="1 2">
    <name type="scientific">Euroglyphus maynei</name>
    <name type="common">Mayne's house dust mite</name>
    <dbReference type="NCBI Taxonomy" id="6958"/>
    <lineage>
        <taxon>Eukaryota</taxon>
        <taxon>Metazoa</taxon>
        <taxon>Ecdysozoa</taxon>
        <taxon>Arthropoda</taxon>
        <taxon>Chelicerata</taxon>
        <taxon>Arachnida</taxon>
        <taxon>Acari</taxon>
        <taxon>Acariformes</taxon>
        <taxon>Sarcoptiformes</taxon>
        <taxon>Astigmata</taxon>
        <taxon>Psoroptidia</taxon>
        <taxon>Analgoidea</taxon>
        <taxon>Pyroglyphidae</taxon>
        <taxon>Pyroglyphinae</taxon>
        <taxon>Euroglyphus</taxon>
    </lineage>
</organism>
<evidence type="ECO:0000313" key="1">
    <source>
        <dbReference type="EMBL" id="OTF73806.1"/>
    </source>
</evidence>
<comment type="caution">
    <text evidence="1">The sequence shown here is derived from an EMBL/GenBank/DDBJ whole genome shotgun (WGS) entry which is preliminary data.</text>
</comment>
<gene>
    <name evidence="1" type="ORF">BLA29_012710</name>
</gene>
<sequence>MPVLNVSFSARISESLRDTESYYSSQFLQERVYISRTLLTELTGLEVLPFDDNLCVREPCLNFEECLSVLKFGNASDFIGTEAILFRSIS</sequence>